<dbReference type="InterPro" id="IPR036508">
    <property type="entry name" value="Chitin-bd_dom_sf"/>
</dbReference>
<dbReference type="Pfam" id="PF01607">
    <property type="entry name" value="CBM_14"/>
    <property type="match status" value="1"/>
</dbReference>
<feature type="non-terminal residue" evidence="3">
    <location>
        <position position="1"/>
    </location>
</feature>
<proteinExistence type="predicted"/>
<keyword evidence="4" id="KW-1185">Reference proteome</keyword>
<protein>
    <recommendedName>
        <fullName evidence="2">Chitin-binding type-2 domain-containing protein</fullName>
    </recommendedName>
</protein>
<name>A0A3S1B499_ELYCH</name>
<accession>A0A3S1B499</accession>
<feature type="domain" description="Chitin-binding type-2" evidence="2">
    <location>
        <begin position="160"/>
        <end position="222"/>
    </location>
</feature>
<sequence>STPASSPAGPVLSNFGGKLVNTPNSRNPSLSGGLTAVNDGSSSTNGGSQSGNSNGMPVSFIPKGTSSLNNVNSNGNSNNNNNNNNNNNIINNSGTGSTVNRCSQRSFQDFRPHAVDCSKFSVCTLGHLVDLDCPQGSVFHSGTSSCVPRSSAYDLCTRARRACPPGFSGKTPDPHHCARFFHCDRPAQRVRWEEHHQECPYPQLFNVNTLQCEHFSSVDCGTREEPRDPCEYLANSCDGHVLCVPCAVRFPSCRGRRDGINAWAGRRGSPDYVVCSQQRVLYHGRCDQRGGRPHVFDEMSGACVSKVPMSRRP</sequence>
<organism evidence="3 4">
    <name type="scientific">Elysia chlorotica</name>
    <name type="common">Eastern emerald elysia</name>
    <name type="synonym">Sea slug</name>
    <dbReference type="NCBI Taxonomy" id="188477"/>
    <lineage>
        <taxon>Eukaryota</taxon>
        <taxon>Metazoa</taxon>
        <taxon>Spiralia</taxon>
        <taxon>Lophotrochozoa</taxon>
        <taxon>Mollusca</taxon>
        <taxon>Gastropoda</taxon>
        <taxon>Heterobranchia</taxon>
        <taxon>Euthyneura</taxon>
        <taxon>Panpulmonata</taxon>
        <taxon>Sacoglossa</taxon>
        <taxon>Placobranchoidea</taxon>
        <taxon>Plakobranchidae</taxon>
        <taxon>Elysia</taxon>
    </lineage>
</organism>
<dbReference type="PROSITE" id="PS50940">
    <property type="entry name" value="CHIT_BIND_II"/>
    <property type="match status" value="2"/>
</dbReference>
<feature type="region of interest" description="Disordered" evidence="1">
    <location>
        <begin position="1"/>
        <end position="92"/>
    </location>
</feature>
<gene>
    <name evidence="3" type="ORF">EGW08_012759</name>
</gene>
<evidence type="ECO:0000256" key="1">
    <source>
        <dbReference type="SAM" id="MobiDB-lite"/>
    </source>
</evidence>
<dbReference type="InterPro" id="IPR002557">
    <property type="entry name" value="Chitin-bd_dom"/>
</dbReference>
<dbReference type="Proteomes" id="UP000271974">
    <property type="component" value="Unassembled WGS sequence"/>
</dbReference>
<evidence type="ECO:0000313" key="3">
    <source>
        <dbReference type="EMBL" id="RUS79491.1"/>
    </source>
</evidence>
<feature type="compositionally biased region" description="Polar residues" evidence="1">
    <location>
        <begin position="21"/>
        <end position="32"/>
    </location>
</feature>
<feature type="compositionally biased region" description="Low complexity" evidence="1">
    <location>
        <begin position="66"/>
        <end position="92"/>
    </location>
</feature>
<dbReference type="Gene3D" id="2.170.140.10">
    <property type="entry name" value="Chitin binding domain"/>
    <property type="match status" value="2"/>
</dbReference>
<dbReference type="OrthoDB" id="6020543at2759"/>
<dbReference type="SUPFAM" id="SSF57625">
    <property type="entry name" value="Invertebrate chitin-binding proteins"/>
    <property type="match status" value="2"/>
</dbReference>
<feature type="domain" description="Chitin-binding type-2" evidence="2">
    <location>
        <begin position="99"/>
        <end position="158"/>
    </location>
</feature>
<reference evidence="3 4" key="1">
    <citation type="submission" date="2019-01" db="EMBL/GenBank/DDBJ databases">
        <title>A draft genome assembly of the solar-powered sea slug Elysia chlorotica.</title>
        <authorList>
            <person name="Cai H."/>
            <person name="Li Q."/>
            <person name="Fang X."/>
            <person name="Li J."/>
            <person name="Curtis N.E."/>
            <person name="Altenburger A."/>
            <person name="Shibata T."/>
            <person name="Feng M."/>
            <person name="Maeda T."/>
            <person name="Schwartz J.A."/>
            <person name="Shigenobu S."/>
            <person name="Lundholm N."/>
            <person name="Nishiyama T."/>
            <person name="Yang H."/>
            <person name="Hasebe M."/>
            <person name="Li S."/>
            <person name="Pierce S.K."/>
            <person name="Wang J."/>
        </authorList>
    </citation>
    <scope>NUCLEOTIDE SEQUENCE [LARGE SCALE GENOMIC DNA]</scope>
    <source>
        <strain evidence="3">EC2010</strain>
        <tissue evidence="3">Whole organism of an adult</tissue>
    </source>
</reference>
<feature type="compositionally biased region" description="Low complexity" evidence="1">
    <location>
        <begin position="38"/>
        <end position="55"/>
    </location>
</feature>
<comment type="caution">
    <text evidence="3">The sequence shown here is derived from an EMBL/GenBank/DDBJ whole genome shotgun (WGS) entry which is preliminary data.</text>
</comment>
<dbReference type="AlphaFoldDB" id="A0A3S1B499"/>
<evidence type="ECO:0000259" key="2">
    <source>
        <dbReference type="PROSITE" id="PS50940"/>
    </source>
</evidence>
<dbReference type="GO" id="GO:0008061">
    <property type="term" value="F:chitin binding"/>
    <property type="evidence" value="ECO:0007669"/>
    <property type="project" value="InterPro"/>
</dbReference>
<evidence type="ECO:0000313" key="4">
    <source>
        <dbReference type="Proteomes" id="UP000271974"/>
    </source>
</evidence>
<dbReference type="EMBL" id="RQTK01000448">
    <property type="protein sequence ID" value="RUS79491.1"/>
    <property type="molecule type" value="Genomic_DNA"/>
</dbReference>
<dbReference type="GO" id="GO:0005576">
    <property type="term" value="C:extracellular region"/>
    <property type="evidence" value="ECO:0007669"/>
    <property type="project" value="InterPro"/>
</dbReference>
<dbReference type="SMART" id="SM00494">
    <property type="entry name" value="ChtBD2"/>
    <property type="match status" value="2"/>
</dbReference>